<evidence type="ECO:0000313" key="3">
    <source>
        <dbReference type="Proteomes" id="UP000800235"/>
    </source>
</evidence>
<feature type="compositionally biased region" description="Polar residues" evidence="1">
    <location>
        <begin position="413"/>
        <end position="424"/>
    </location>
</feature>
<feature type="compositionally biased region" description="Low complexity" evidence="1">
    <location>
        <begin position="425"/>
        <end position="440"/>
    </location>
</feature>
<feature type="region of interest" description="Disordered" evidence="1">
    <location>
        <begin position="367"/>
        <end position="440"/>
    </location>
</feature>
<evidence type="ECO:0000256" key="1">
    <source>
        <dbReference type="SAM" id="MobiDB-lite"/>
    </source>
</evidence>
<reference evidence="2" key="1">
    <citation type="journal article" date="2020" name="Stud. Mycol.">
        <title>101 Dothideomycetes genomes: a test case for predicting lifestyles and emergence of pathogens.</title>
        <authorList>
            <person name="Haridas S."/>
            <person name="Albert R."/>
            <person name="Binder M."/>
            <person name="Bloem J."/>
            <person name="Labutti K."/>
            <person name="Salamov A."/>
            <person name="Andreopoulos B."/>
            <person name="Baker S."/>
            <person name="Barry K."/>
            <person name="Bills G."/>
            <person name="Bluhm B."/>
            <person name="Cannon C."/>
            <person name="Castanera R."/>
            <person name="Culley D."/>
            <person name="Daum C."/>
            <person name="Ezra D."/>
            <person name="Gonzalez J."/>
            <person name="Henrissat B."/>
            <person name="Kuo A."/>
            <person name="Liang C."/>
            <person name="Lipzen A."/>
            <person name="Lutzoni F."/>
            <person name="Magnuson J."/>
            <person name="Mondo S."/>
            <person name="Nolan M."/>
            <person name="Ohm R."/>
            <person name="Pangilinan J."/>
            <person name="Park H.-J."/>
            <person name="Ramirez L."/>
            <person name="Alfaro M."/>
            <person name="Sun H."/>
            <person name="Tritt A."/>
            <person name="Yoshinaga Y."/>
            <person name="Zwiers L.-H."/>
            <person name="Turgeon B."/>
            <person name="Goodwin S."/>
            <person name="Spatafora J."/>
            <person name="Crous P."/>
            <person name="Grigoriev I."/>
        </authorList>
    </citation>
    <scope>NUCLEOTIDE SEQUENCE</scope>
    <source>
        <strain evidence="2">CBS 130266</strain>
    </source>
</reference>
<feature type="region of interest" description="Disordered" evidence="1">
    <location>
        <begin position="311"/>
        <end position="352"/>
    </location>
</feature>
<organism evidence="2 3">
    <name type="scientific">Tothia fuscella</name>
    <dbReference type="NCBI Taxonomy" id="1048955"/>
    <lineage>
        <taxon>Eukaryota</taxon>
        <taxon>Fungi</taxon>
        <taxon>Dikarya</taxon>
        <taxon>Ascomycota</taxon>
        <taxon>Pezizomycotina</taxon>
        <taxon>Dothideomycetes</taxon>
        <taxon>Pleosporomycetidae</taxon>
        <taxon>Venturiales</taxon>
        <taxon>Cylindrosympodiaceae</taxon>
        <taxon>Tothia</taxon>
    </lineage>
</organism>
<protein>
    <submittedName>
        <fullName evidence="2">Uncharacterized protein</fullName>
    </submittedName>
</protein>
<dbReference type="EMBL" id="MU007023">
    <property type="protein sequence ID" value="KAF2433037.1"/>
    <property type="molecule type" value="Genomic_DNA"/>
</dbReference>
<feature type="compositionally biased region" description="Basic and acidic residues" evidence="1">
    <location>
        <begin position="608"/>
        <end position="618"/>
    </location>
</feature>
<gene>
    <name evidence="2" type="ORF">EJ08DRAFT_732088</name>
</gene>
<dbReference type="AlphaFoldDB" id="A0A9P4NWR3"/>
<feature type="compositionally biased region" description="Polar residues" evidence="1">
    <location>
        <begin position="311"/>
        <end position="349"/>
    </location>
</feature>
<feature type="region of interest" description="Disordered" evidence="1">
    <location>
        <begin position="595"/>
        <end position="618"/>
    </location>
</feature>
<evidence type="ECO:0000313" key="2">
    <source>
        <dbReference type="EMBL" id="KAF2433037.1"/>
    </source>
</evidence>
<keyword evidence="3" id="KW-1185">Reference proteome</keyword>
<accession>A0A9P4NWR3</accession>
<feature type="compositionally biased region" description="Polar residues" evidence="1">
    <location>
        <begin position="388"/>
        <end position="397"/>
    </location>
</feature>
<dbReference type="Proteomes" id="UP000800235">
    <property type="component" value="Unassembled WGS sequence"/>
</dbReference>
<name>A0A9P4NWR3_9PEZI</name>
<comment type="caution">
    <text evidence="2">The sequence shown here is derived from an EMBL/GenBank/DDBJ whole genome shotgun (WGS) entry which is preliminary data.</text>
</comment>
<proteinExistence type="predicted"/>
<sequence>MTRLFVANPDPTTLNTCRQRHRDAVHASAQAQQLRVADESTSYIPHPSDRLYDTDTLSFGGGAATRDPFQSPTRALVTTKPPRHQHRGGALYTSPLPSQSAAPLPGMPLGNLRVARKRERRVAIPPKMSINDMNSVMDSPLRKDLTQKMDKERRETVIRNAKTVWPHEDNTNATDFAESEISNPFNTGRYMSSAEAQEEIRGGLTRVIHGPATPDSSTLQTLKRTFQYRSPADVDDFMVPKDMLRKKQEGRVRSNRDPLRTAVIFDTRSLVSPVGTSSSSAVDFRKAATPGTVHPCLPDHHLNCPPSVFESPSNPRYASASTWWPGETPSNPHYASASTGDENSIGDTSASHEDTTLELRKTLFARTSKQNAHKKSPSLDDELFGPQRLQSGSTSDSVRGFVDDRVNNHYPRLQQTSNTSNFRNHSISSRSTSVVRHTSVSSRRADLTNRISKLEWELSSFARAIPTETTAKNDGVAKLVDISGIGGELTGTKADSNAHLEDLAAAFGDAVLGNNIPIPDTIEDIARILYPHFQEDLDVVHYEMDGHFFSAVRVTAASVKGPRILVQSVPSASSVAALVDLHGFVHEEFMLRGHAHNRPPKSTVGPLEDTHQDDLSDHNDNEEDIRFLCGQFLQAAHLSGDDRVSDAVSRLGPASYKHAVAFASCMSQVRKVEDMCAEADLISRMEFLKACVESGDLLVRGLAKKVDGTAWEM</sequence>